<dbReference type="PANTHER" id="PTHR22930:SF251">
    <property type="entry name" value="DDE TNP4 DOMAIN-CONTAINING PROTEIN"/>
    <property type="match status" value="1"/>
</dbReference>
<keyword evidence="1" id="KW-0472">Membrane</keyword>
<dbReference type="Proteomes" id="UP000655225">
    <property type="component" value="Unassembled WGS sequence"/>
</dbReference>
<keyword evidence="1" id="KW-0812">Transmembrane</keyword>
<evidence type="ECO:0000313" key="2">
    <source>
        <dbReference type="EMBL" id="KAF8398343.1"/>
    </source>
</evidence>
<name>A0A835DBS1_TETSI</name>
<dbReference type="OrthoDB" id="1699974at2759"/>
<evidence type="ECO:0000256" key="1">
    <source>
        <dbReference type="SAM" id="Phobius"/>
    </source>
</evidence>
<reference evidence="2 3" key="1">
    <citation type="submission" date="2020-04" db="EMBL/GenBank/DDBJ databases">
        <title>Plant Genome Project.</title>
        <authorList>
            <person name="Zhang R.-G."/>
        </authorList>
    </citation>
    <scope>NUCLEOTIDE SEQUENCE [LARGE SCALE GENOMIC DNA]</scope>
    <source>
        <strain evidence="2">YNK0</strain>
        <tissue evidence="2">Leaf</tissue>
    </source>
</reference>
<evidence type="ECO:0000313" key="3">
    <source>
        <dbReference type="Proteomes" id="UP000655225"/>
    </source>
</evidence>
<protein>
    <submittedName>
        <fullName evidence="2">Uncharacterized protein</fullName>
    </submittedName>
</protein>
<dbReference type="EMBL" id="JABCRI010000011">
    <property type="protein sequence ID" value="KAF8398343.1"/>
    <property type="molecule type" value="Genomic_DNA"/>
</dbReference>
<sequence length="192" mass="21607">MVGVMDNHGYANGSEMTQMDDHEYNSDDKIIPVMLTTFATTITAIASWYRQRYIEKEPSRSQDDDCMRALDGTYILAMVSLLDQARYRNRKHFISQNVLGACSMDMKFNYVLPGWEGSASDSKVHKDAKAYHNKVIENFIELTTIIGHDRANGDGAKTVGETTAQMEFDNDIDQATVEIELNPPNAIGSQQR</sequence>
<keyword evidence="3" id="KW-1185">Reference proteome</keyword>
<organism evidence="2 3">
    <name type="scientific">Tetracentron sinense</name>
    <name type="common">Spur-leaf</name>
    <dbReference type="NCBI Taxonomy" id="13715"/>
    <lineage>
        <taxon>Eukaryota</taxon>
        <taxon>Viridiplantae</taxon>
        <taxon>Streptophyta</taxon>
        <taxon>Embryophyta</taxon>
        <taxon>Tracheophyta</taxon>
        <taxon>Spermatophyta</taxon>
        <taxon>Magnoliopsida</taxon>
        <taxon>Trochodendrales</taxon>
        <taxon>Trochodendraceae</taxon>
        <taxon>Tetracentron</taxon>
    </lineage>
</organism>
<keyword evidence="1" id="KW-1133">Transmembrane helix</keyword>
<comment type="caution">
    <text evidence="2">The sequence shown here is derived from an EMBL/GenBank/DDBJ whole genome shotgun (WGS) entry which is preliminary data.</text>
</comment>
<dbReference type="AlphaFoldDB" id="A0A835DBS1"/>
<proteinExistence type="predicted"/>
<dbReference type="PANTHER" id="PTHR22930">
    <property type="match status" value="1"/>
</dbReference>
<accession>A0A835DBS1</accession>
<feature type="transmembrane region" description="Helical" evidence="1">
    <location>
        <begin position="30"/>
        <end position="49"/>
    </location>
</feature>
<gene>
    <name evidence="2" type="ORF">HHK36_017270</name>
</gene>
<dbReference type="InterPro" id="IPR045249">
    <property type="entry name" value="HARBI1-like"/>
</dbReference>